<dbReference type="Pfam" id="PF10636">
    <property type="entry name" value="hemP"/>
    <property type="match status" value="1"/>
</dbReference>
<dbReference type="RefSeq" id="WP_204731198.1">
    <property type="nucleotide sequence ID" value="NZ_JAVDWE010000009.1"/>
</dbReference>
<protein>
    <submittedName>
        <fullName evidence="1">Hemin uptake protein HemP</fullName>
    </submittedName>
</protein>
<reference evidence="1 2" key="1">
    <citation type="submission" date="2023-07" db="EMBL/GenBank/DDBJ databases">
        <title>Sorghum-associated microbial communities from plants grown in Nebraska, USA.</title>
        <authorList>
            <person name="Schachtman D."/>
        </authorList>
    </citation>
    <scope>NUCLEOTIDE SEQUENCE [LARGE SCALE GENOMIC DNA]</scope>
    <source>
        <strain evidence="1 2">BE240</strain>
    </source>
</reference>
<dbReference type="Gene3D" id="2.10.70.10">
    <property type="entry name" value="Complement Module, domain 1"/>
    <property type="match status" value="1"/>
</dbReference>
<evidence type="ECO:0000313" key="2">
    <source>
        <dbReference type="Proteomes" id="UP001265550"/>
    </source>
</evidence>
<gene>
    <name evidence="1" type="ORF">J2X09_003300</name>
</gene>
<dbReference type="EMBL" id="JAVDWE010000009">
    <property type="protein sequence ID" value="MDR7095549.1"/>
    <property type="molecule type" value="Genomic_DNA"/>
</dbReference>
<name>A0ABU1VDK6_9BURK</name>
<comment type="caution">
    <text evidence="1">The sequence shown here is derived from an EMBL/GenBank/DDBJ whole genome shotgun (WGS) entry which is preliminary data.</text>
</comment>
<dbReference type="Proteomes" id="UP001265550">
    <property type="component" value="Unassembled WGS sequence"/>
</dbReference>
<organism evidence="1 2">
    <name type="scientific">Hydrogenophaga laconesensis</name>
    <dbReference type="NCBI Taxonomy" id="1805971"/>
    <lineage>
        <taxon>Bacteria</taxon>
        <taxon>Pseudomonadati</taxon>
        <taxon>Pseudomonadota</taxon>
        <taxon>Betaproteobacteria</taxon>
        <taxon>Burkholderiales</taxon>
        <taxon>Comamonadaceae</taxon>
        <taxon>Hydrogenophaga</taxon>
    </lineage>
</organism>
<accession>A0ABU1VDK6</accession>
<evidence type="ECO:0000313" key="1">
    <source>
        <dbReference type="EMBL" id="MDR7095549.1"/>
    </source>
</evidence>
<keyword evidence="2" id="KW-1185">Reference proteome</keyword>
<sequence>MQTEPITRQRLSIPRRVAAATVPRGENAADPSPAMGALPHIDSISLLRGGKCVQIEHNGSLYKLQATKLGKLILTK</sequence>
<dbReference type="InterPro" id="IPR019600">
    <property type="entry name" value="Hemin_uptake_protein_HemP"/>
</dbReference>
<proteinExistence type="predicted"/>